<comment type="caution">
    <text evidence="5">The sequence shown here is derived from an EMBL/GenBank/DDBJ whole genome shotgun (WGS) entry which is preliminary data.</text>
</comment>
<dbReference type="Gene3D" id="2.40.70.10">
    <property type="entry name" value="Acid Proteases"/>
    <property type="match status" value="1"/>
</dbReference>
<evidence type="ECO:0000259" key="2">
    <source>
        <dbReference type="Pfam" id="PF00078"/>
    </source>
</evidence>
<gene>
    <name evidence="5" type="ORF">Tco_1124994</name>
</gene>
<dbReference type="InterPro" id="IPR000477">
    <property type="entry name" value="RT_dom"/>
</dbReference>
<accession>A0ABQ5JBS6</accession>
<dbReference type="EMBL" id="BQNB010021643">
    <property type="protein sequence ID" value="GJU08564.1"/>
    <property type="molecule type" value="Genomic_DNA"/>
</dbReference>
<evidence type="ECO:0000256" key="1">
    <source>
        <dbReference type="SAM" id="MobiDB-lite"/>
    </source>
</evidence>
<dbReference type="InterPro" id="IPR021109">
    <property type="entry name" value="Peptidase_aspartic_dom_sf"/>
</dbReference>
<feature type="domain" description="Reverse transcriptase/retrotransposon-derived protein RNase H-like" evidence="3">
    <location>
        <begin position="553"/>
        <end position="594"/>
    </location>
</feature>
<dbReference type="CDD" id="cd01647">
    <property type="entry name" value="RT_LTR"/>
    <property type="match status" value="1"/>
</dbReference>
<name>A0ABQ5JBS6_9ASTR</name>
<organism evidence="5 6">
    <name type="scientific">Tanacetum coccineum</name>
    <dbReference type="NCBI Taxonomy" id="301880"/>
    <lineage>
        <taxon>Eukaryota</taxon>
        <taxon>Viridiplantae</taxon>
        <taxon>Streptophyta</taxon>
        <taxon>Embryophyta</taxon>
        <taxon>Tracheophyta</taxon>
        <taxon>Spermatophyta</taxon>
        <taxon>Magnoliopsida</taxon>
        <taxon>eudicotyledons</taxon>
        <taxon>Gunneridae</taxon>
        <taxon>Pentapetalae</taxon>
        <taxon>asterids</taxon>
        <taxon>campanulids</taxon>
        <taxon>Asterales</taxon>
        <taxon>Asteraceae</taxon>
        <taxon>Asteroideae</taxon>
        <taxon>Anthemideae</taxon>
        <taxon>Anthemidinae</taxon>
        <taxon>Tanacetum</taxon>
    </lineage>
</organism>
<dbReference type="GO" id="GO:0003964">
    <property type="term" value="F:RNA-directed DNA polymerase activity"/>
    <property type="evidence" value="ECO:0007669"/>
    <property type="project" value="UniProtKB-KW"/>
</dbReference>
<reference evidence="5" key="2">
    <citation type="submission" date="2022-01" db="EMBL/GenBank/DDBJ databases">
        <authorList>
            <person name="Yamashiro T."/>
            <person name="Shiraishi A."/>
            <person name="Satake H."/>
            <person name="Nakayama K."/>
        </authorList>
    </citation>
    <scope>NUCLEOTIDE SEQUENCE</scope>
</reference>
<feature type="compositionally biased region" description="Low complexity" evidence="1">
    <location>
        <begin position="83"/>
        <end position="102"/>
    </location>
</feature>
<dbReference type="SUPFAM" id="SSF56672">
    <property type="entry name" value="DNA/RNA polymerases"/>
    <property type="match status" value="1"/>
</dbReference>
<dbReference type="Pfam" id="PF00078">
    <property type="entry name" value="RVT_1"/>
    <property type="match status" value="1"/>
</dbReference>
<evidence type="ECO:0000313" key="6">
    <source>
        <dbReference type="Proteomes" id="UP001151760"/>
    </source>
</evidence>
<feature type="domain" description="Reverse transcriptase" evidence="2">
    <location>
        <begin position="386"/>
        <end position="491"/>
    </location>
</feature>
<keyword evidence="5" id="KW-0548">Nucleotidyltransferase</keyword>
<dbReference type="Gene3D" id="3.30.70.270">
    <property type="match status" value="2"/>
</dbReference>
<dbReference type="PANTHER" id="PTHR35046">
    <property type="entry name" value="ZINC KNUCKLE (CCHC-TYPE) FAMILY PROTEIN"/>
    <property type="match status" value="1"/>
</dbReference>
<keyword evidence="6" id="KW-1185">Reference proteome</keyword>
<dbReference type="InterPro" id="IPR043128">
    <property type="entry name" value="Rev_trsase/Diguanyl_cyclase"/>
</dbReference>
<reference evidence="5" key="1">
    <citation type="journal article" date="2022" name="Int. J. Mol. Sci.">
        <title>Draft Genome of Tanacetum Coccineum: Genomic Comparison of Closely Related Tanacetum-Family Plants.</title>
        <authorList>
            <person name="Yamashiro T."/>
            <person name="Shiraishi A."/>
            <person name="Nakayama K."/>
            <person name="Satake H."/>
        </authorList>
    </citation>
    <scope>NUCLEOTIDE SEQUENCE</scope>
</reference>
<evidence type="ECO:0000313" key="5">
    <source>
        <dbReference type="EMBL" id="GJU08564.1"/>
    </source>
</evidence>
<protein>
    <submittedName>
        <fullName evidence="5">Reverse transcriptase domain-containing protein</fullName>
    </submittedName>
</protein>
<keyword evidence="5" id="KW-0808">Transferase</keyword>
<feature type="domain" description="Integrase zinc-binding" evidence="4">
    <location>
        <begin position="657"/>
        <end position="698"/>
    </location>
</feature>
<feature type="region of interest" description="Disordered" evidence="1">
    <location>
        <begin position="80"/>
        <end position="102"/>
    </location>
</feature>
<dbReference type="Gene3D" id="1.10.340.70">
    <property type="match status" value="1"/>
</dbReference>
<dbReference type="Proteomes" id="UP001151760">
    <property type="component" value="Unassembled WGS sequence"/>
</dbReference>
<evidence type="ECO:0000259" key="4">
    <source>
        <dbReference type="Pfam" id="PF17921"/>
    </source>
</evidence>
<sequence>MKKLMKAKFLLENHRQEAFLNYHNLSQQNMIVEEVINEFDKLRMRCDVVEEEEQVVAWFLGVLKHEIADIIKAKSKGSTSRFTLPTRTAPPTAPKTTTPTTLAAGNTKERVDNAPHYTKAGPELDKPGDELVSPDHGEALCTSKGKIYDMIIDEGSCKNVVSTYRVEKLGMKTEDHPEPYQLTWFKKGNNVKVSKRCVVQFSIGKSYKDEVWCEVIPMDAAHILLGHPWQFDRKTKHDGFQNTYSFKKDGVNITLVPFDSRQTQAEGSNLFMKKTGFEGLMKTSPYVFTLVVVEENEIISEAPLQVQPLLREFADVIPGDIPPGLPAMRDIQHCIDFIPGSAIPNKPAYRINPKEFAELQKQVTELLEKGLIRESMSLCAIHSLLIRMRPGDEWKTAFKTRDGLYEWMVMPFELSNAPSTFMHLINQVFKPFIGHFVVIYFDDILIYRYSLERHLSHLRQIFYVLRDQKLYTNGKTCHFLVTEVTFLGYIVTGSGIKMDLAKVDAIISWPTPFTIHDIRGFHGLTSFYWRFIWNFSFIIAPLTECMKGGRFTWTSEAAKAFDILKAKVTEALVLALPNFDEVFQVECDASGWALVGSDNQVMDALSRRHSLSTTMQIRVQGFDSFRRLYCDDHDFREIWSKSDNGPFQQFSKLNGGLAGHFGRDKTLDLLREQFYCPKMERDVHRLLERCRTCHIAKTHSSNAGLYTPLTVSVAPWEDVSLDFILGLSRTQRAKDSVMVVVDRFLKMAHFVPC</sequence>
<dbReference type="Pfam" id="PF17919">
    <property type="entry name" value="RT_RNaseH_2"/>
    <property type="match status" value="1"/>
</dbReference>
<dbReference type="PANTHER" id="PTHR35046:SF23">
    <property type="entry name" value="NUCLEOTIDYLTRANSFERASE, RIBONUCLEASE H"/>
    <property type="match status" value="1"/>
</dbReference>
<dbReference type="Pfam" id="PF17921">
    <property type="entry name" value="Integrase_H2C2"/>
    <property type="match status" value="1"/>
</dbReference>
<dbReference type="CDD" id="cd00303">
    <property type="entry name" value="retropepsin_like"/>
    <property type="match status" value="1"/>
</dbReference>
<dbReference type="Gene3D" id="3.10.10.10">
    <property type="entry name" value="HIV Type 1 Reverse Transcriptase, subunit A, domain 1"/>
    <property type="match status" value="2"/>
</dbReference>
<dbReference type="InterPro" id="IPR041588">
    <property type="entry name" value="Integrase_H2C2"/>
</dbReference>
<proteinExistence type="predicted"/>
<dbReference type="InterPro" id="IPR041577">
    <property type="entry name" value="RT_RNaseH_2"/>
</dbReference>
<dbReference type="InterPro" id="IPR043502">
    <property type="entry name" value="DNA/RNA_pol_sf"/>
</dbReference>
<keyword evidence="5" id="KW-0695">RNA-directed DNA polymerase</keyword>
<evidence type="ECO:0000259" key="3">
    <source>
        <dbReference type="Pfam" id="PF17919"/>
    </source>
</evidence>